<organism evidence="2 3">
    <name type="scientific">Knipowitschia caucasica</name>
    <name type="common">Caucasian dwarf goby</name>
    <name type="synonym">Pomatoschistus caucasicus</name>
    <dbReference type="NCBI Taxonomy" id="637954"/>
    <lineage>
        <taxon>Eukaryota</taxon>
        <taxon>Metazoa</taxon>
        <taxon>Chordata</taxon>
        <taxon>Craniata</taxon>
        <taxon>Vertebrata</taxon>
        <taxon>Euteleostomi</taxon>
        <taxon>Actinopterygii</taxon>
        <taxon>Neopterygii</taxon>
        <taxon>Teleostei</taxon>
        <taxon>Neoteleostei</taxon>
        <taxon>Acanthomorphata</taxon>
        <taxon>Gobiaria</taxon>
        <taxon>Gobiiformes</taxon>
        <taxon>Gobioidei</taxon>
        <taxon>Gobiidae</taxon>
        <taxon>Gobiinae</taxon>
        <taxon>Knipowitschia</taxon>
    </lineage>
</organism>
<dbReference type="EMBL" id="OZ035823">
    <property type="protein sequence ID" value="CAL1568842.1"/>
    <property type="molecule type" value="Genomic_DNA"/>
</dbReference>
<dbReference type="Proteomes" id="UP001497482">
    <property type="component" value="Chromosome 1"/>
</dbReference>
<name>A0AAV2IYW2_KNICA</name>
<evidence type="ECO:0000313" key="2">
    <source>
        <dbReference type="EMBL" id="CAL1568842.1"/>
    </source>
</evidence>
<feature type="region of interest" description="Disordered" evidence="1">
    <location>
        <begin position="52"/>
        <end position="121"/>
    </location>
</feature>
<dbReference type="AlphaFoldDB" id="A0AAV2IYW2"/>
<evidence type="ECO:0000313" key="3">
    <source>
        <dbReference type="Proteomes" id="UP001497482"/>
    </source>
</evidence>
<protein>
    <submittedName>
        <fullName evidence="2">Uncharacterized protein</fullName>
    </submittedName>
</protein>
<reference evidence="2 3" key="1">
    <citation type="submission" date="2024-04" db="EMBL/GenBank/DDBJ databases">
        <authorList>
            <person name="Waldvogel A.-M."/>
            <person name="Schoenle A."/>
        </authorList>
    </citation>
    <scope>NUCLEOTIDE SEQUENCE [LARGE SCALE GENOMIC DNA]</scope>
</reference>
<feature type="compositionally biased region" description="Basic and acidic residues" evidence="1">
    <location>
        <begin position="99"/>
        <end position="112"/>
    </location>
</feature>
<accession>A0AAV2IYW2</accession>
<evidence type="ECO:0000256" key="1">
    <source>
        <dbReference type="SAM" id="MobiDB-lite"/>
    </source>
</evidence>
<keyword evidence="3" id="KW-1185">Reference proteome</keyword>
<sequence length="121" mass="14058">MTEELDWIPVLLCPKYKHVRGEIILKITDFTTSKMSYRRERNVREVYEDRFIGERPGPYPRGGGSAERRGPYRPEEEYGRSGYEAGPRFFPNGGGPRNYHADTVHFPAERRAGPASRRVRE</sequence>
<feature type="compositionally biased region" description="Basic and acidic residues" evidence="1">
    <location>
        <begin position="66"/>
        <end position="79"/>
    </location>
</feature>
<gene>
    <name evidence="2" type="ORF">KC01_LOCUS1380</name>
</gene>
<proteinExistence type="predicted"/>